<reference evidence="2" key="1">
    <citation type="journal article" date="2019" name="Int. J. Syst. Evol. Microbiol.">
        <title>The Global Catalogue of Microorganisms (GCM) 10K type strain sequencing project: providing services to taxonomists for standard genome sequencing and annotation.</title>
        <authorList>
            <consortium name="The Broad Institute Genomics Platform"/>
            <consortium name="The Broad Institute Genome Sequencing Center for Infectious Disease"/>
            <person name="Wu L."/>
            <person name="Ma J."/>
        </authorList>
    </citation>
    <scope>NUCLEOTIDE SEQUENCE [LARGE SCALE GENOMIC DNA]</scope>
    <source>
        <strain evidence="2">JCM 4816</strain>
    </source>
</reference>
<proteinExistence type="predicted"/>
<name>A0ABW1G0W6_9ACTN</name>
<accession>A0ABW1G0W6</accession>
<organism evidence="1 2">
    <name type="scientific">Streptacidiphilus monticola</name>
    <dbReference type="NCBI Taxonomy" id="2161674"/>
    <lineage>
        <taxon>Bacteria</taxon>
        <taxon>Bacillati</taxon>
        <taxon>Actinomycetota</taxon>
        <taxon>Actinomycetes</taxon>
        <taxon>Kitasatosporales</taxon>
        <taxon>Streptomycetaceae</taxon>
        <taxon>Streptacidiphilus</taxon>
    </lineage>
</organism>
<dbReference type="EMBL" id="JBHSQJ010000050">
    <property type="protein sequence ID" value="MFC5908184.1"/>
    <property type="molecule type" value="Genomic_DNA"/>
</dbReference>
<comment type="caution">
    <text evidence="1">The sequence shown here is derived from an EMBL/GenBank/DDBJ whole genome shotgun (WGS) entry which is preliminary data.</text>
</comment>
<keyword evidence="2" id="KW-1185">Reference proteome</keyword>
<sequence>MGTVAAIAVTGHLDLGEGTAGAVRAELRELLRAHAAAGDLVGLSCLAPGADTIFAEELLAAGGELVAVLPARGWREPGEAFARLLRAAVEVVEMPFDTPDFEGYAAANEVLLARSDLLVAVWDGAPPQGPGGTGDLVRRARDVGRPVVRVWPQGASRGEPGDP</sequence>
<evidence type="ECO:0008006" key="3">
    <source>
        <dbReference type="Google" id="ProtNLM"/>
    </source>
</evidence>
<dbReference type="Gene3D" id="3.40.50.450">
    <property type="match status" value="1"/>
</dbReference>
<protein>
    <recommendedName>
        <fullName evidence="3">DUF2493 domain-containing protein</fullName>
    </recommendedName>
</protein>
<evidence type="ECO:0000313" key="2">
    <source>
        <dbReference type="Proteomes" id="UP001596174"/>
    </source>
</evidence>
<dbReference type="Proteomes" id="UP001596174">
    <property type="component" value="Unassembled WGS sequence"/>
</dbReference>
<dbReference type="SUPFAM" id="SSF102405">
    <property type="entry name" value="MCP/YpsA-like"/>
    <property type="match status" value="1"/>
</dbReference>
<gene>
    <name evidence="1" type="ORF">ACFP3V_13285</name>
</gene>
<dbReference type="RefSeq" id="WP_380583187.1">
    <property type="nucleotide sequence ID" value="NZ_JBHSQJ010000050.1"/>
</dbReference>
<evidence type="ECO:0000313" key="1">
    <source>
        <dbReference type="EMBL" id="MFC5908184.1"/>
    </source>
</evidence>